<dbReference type="KEGG" id="ncb:C0V82_03915"/>
<dbReference type="EMBL" id="CP025611">
    <property type="protein sequence ID" value="AUN29475.1"/>
    <property type="molecule type" value="Genomic_DNA"/>
</dbReference>
<sequence>MLRYRSILAALLSCLPLISGAWAADHLDSPTVIADPRGDIGDLYAWMSADTRRLNLALTIVGLGFAPDIGYEFHIGSGMRFGEVTRSISVYCRFPKPDEGACRLGGDDRAQGQIGDAAGIVSRHGRFRMFAGLRDDPFFNNVRGTRDAYRVAQAALGVGATPDKDRCPAFDAATVASIRERWRQVDGGPATNFLKGWTPASIVLSIDVAVLNAGGPVLSVWAATKGADRQIDRMGRPLTGNALLGTLEPVDQANVMKEAYNAVAPAHWPDFAPEIARNLGLYDGFDGTCGNALLTGDTASAGRRYDRLAALLADDRLWINSASGQCRHFAAVELAALAGRTDRAGDCGGRSPGQDAVDIYRSLLSTGLETGIDDGVDGDEKPPSDTDFPFLAPP</sequence>
<organism evidence="1 2">
    <name type="scientific">Niveispirillum cyanobacteriorum</name>
    <dbReference type="NCBI Taxonomy" id="1612173"/>
    <lineage>
        <taxon>Bacteria</taxon>
        <taxon>Pseudomonadati</taxon>
        <taxon>Pseudomonadota</taxon>
        <taxon>Alphaproteobacteria</taxon>
        <taxon>Rhodospirillales</taxon>
        <taxon>Azospirillaceae</taxon>
        <taxon>Niveispirillum</taxon>
    </lineage>
</organism>
<reference evidence="1 2" key="1">
    <citation type="submission" date="2017-12" db="EMBL/GenBank/DDBJ databases">
        <title>Genomes of bacteria within cyanobacterial aggregates.</title>
        <authorList>
            <person name="Cai H."/>
        </authorList>
    </citation>
    <scope>NUCLEOTIDE SEQUENCE [LARGE SCALE GENOMIC DNA]</scope>
    <source>
        <strain evidence="1 2">TH16</strain>
    </source>
</reference>
<proteinExistence type="predicted"/>
<keyword evidence="2" id="KW-1185">Reference proteome</keyword>
<dbReference type="OrthoDB" id="9791748at2"/>
<accession>A0A2K9NBC3</accession>
<dbReference type="AlphaFoldDB" id="A0A2K9NBC3"/>
<name>A0A2K9NBC3_9PROT</name>
<protein>
    <submittedName>
        <fullName evidence="1">Uncharacterized protein</fullName>
    </submittedName>
</protein>
<evidence type="ECO:0000313" key="2">
    <source>
        <dbReference type="Proteomes" id="UP000234752"/>
    </source>
</evidence>
<dbReference type="Proteomes" id="UP000234752">
    <property type="component" value="Chromosome eg_1"/>
</dbReference>
<evidence type="ECO:0000313" key="1">
    <source>
        <dbReference type="EMBL" id="AUN29475.1"/>
    </source>
</evidence>
<gene>
    <name evidence="1" type="ORF">C0V82_03915</name>
</gene>
<dbReference type="Pfam" id="PF14224">
    <property type="entry name" value="DUF4331"/>
    <property type="match status" value="1"/>
</dbReference>
<dbReference type="InterPro" id="IPR025566">
    <property type="entry name" value="DUF4331"/>
</dbReference>
<dbReference type="RefSeq" id="WP_102111205.1">
    <property type="nucleotide sequence ID" value="NZ_BMGN01000016.1"/>
</dbReference>